<accession>A0ABS7TBZ4</accession>
<proteinExistence type="predicted"/>
<comment type="caution">
    <text evidence="1">The sequence shown here is derived from an EMBL/GenBank/DDBJ whole genome shotgun (WGS) entry which is preliminary data.</text>
</comment>
<gene>
    <name evidence="1" type="ORF">K7B09_03170</name>
</gene>
<name>A0ABS7TBZ4_9GAMM</name>
<dbReference type="RefSeq" id="WP_223626699.1">
    <property type="nucleotide sequence ID" value="NZ_JAIQDJ010000001.1"/>
</dbReference>
<reference evidence="1" key="1">
    <citation type="submission" date="2021-09" db="EMBL/GenBank/DDBJ databases">
        <authorList>
            <person name="Wu T."/>
            <person name="Guo S.Z."/>
        </authorList>
    </citation>
    <scope>NUCLEOTIDE SEQUENCE</scope>
    <source>
        <strain evidence="1">RSS-23</strain>
    </source>
</reference>
<keyword evidence="2" id="KW-1185">Reference proteome</keyword>
<protein>
    <submittedName>
        <fullName evidence="1">Phosphoglycerate mutase</fullName>
    </submittedName>
</protein>
<organism evidence="1 2">
    <name type="scientific">Thermomonas beijingensis</name>
    <dbReference type="NCBI Taxonomy" id="2872701"/>
    <lineage>
        <taxon>Bacteria</taxon>
        <taxon>Pseudomonadati</taxon>
        <taxon>Pseudomonadota</taxon>
        <taxon>Gammaproteobacteria</taxon>
        <taxon>Lysobacterales</taxon>
        <taxon>Lysobacteraceae</taxon>
        <taxon>Thermomonas</taxon>
    </lineage>
</organism>
<evidence type="ECO:0000313" key="2">
    <source>
        <dbReference type="Proteomes" id="UP001430290"/>
    </source>
</evidence>
<dbReference type="Proteomes" id="UP001430290">
    <property type="component" value="Unassembled WGS sequence"/>
</dbReference>
<sequence>MARLTLLLPALSRFAGQALPDALGRALACANRSRREAGEVAQLMRHLRPLPARWPQAALTRLLDAGEDDARAAQWLRADPAHIRPDINGARLLGIGRNLGIEQTDVDALLPALRPLFGDAGFVLDAPHPQRWYLRLPRGSAVPEFASPDAALGDDVFQHRAEGPDARRWRVLESEVQIALHNHPHNATRLEHGRVAINALWFWGGGVLPDSLASTAVTVFSDDPVVQGAALLGTLACMPLADVQPSTANALVDLRHQRDVGRLLQEWLLPACAEDAQFDFADGTLFTLTRGQRWRFWRRPLTRLTA</sequence>
<dbReference type="EMBL" id="JAIQDJ010000001">
    <property type="protein sequence ID" value="MBZ4185327.1"/>
    <property type="molecule type" value="Genomic_DNA"/>
</dbReference>
<evidence type="ECO:0000313" key="1">
    <source>
        <dbReference type="EMBL" id="MBZ4185327.1"/>
    </source>
</evidence>